<protein>
    <submittedName>
        <fullName evidence="1">Uncharacterized protein</fullName>
    </submittedName>
</protein>
<keyword evidence="2" id="KW-1185">Reference proteome</keyword>
<organism evidence="1 2">
    <name type="scientific">Sphingomonas chungangi</name>
    <dbReference type="NCBI Taxonomy" id="2683589"/>
    <lineage>
        <taxon>Bacteria</taxon>
        <taxon>Pseudomonadati</taxon>
        <taxon>Pseudomonadota</taxon>
        <taxon>Alphaproteobacteria</taxon>
        <taxon>Sphingomonadales</taxon>
        <taxon>Sphingomonadaceae</taxon>
        <taxon>Sphingomonas</taxon>
    </lineage>
</organism>
<dbReference type="RefSeq" id="WP_160363834.1">
    <property type="nucleotide sequence ID" value="NZ_JACEIB010000024.1"/>
</dbReference>
<accession>A0A838L965</accession>
<evidence type="ECO:0000313" key="2">
    <source>
        <dbReference type="Proteomes" id="UP000570166"/>
    </source>
</evidence>
<dbReference type="AlphaFoldDB" id="A0A838L965"/>
<dbReference type="EMBL" id="JACEIB010000024">
    <property type="protein sequence ID" value="MBA2935255.1"/>
    <property type="molecule type" value="Genomic_DNA"/>
</dbReference>
<dbReference type="Proteomes" id="UP000570166">
    <property type="component" value="Unassembled WGS sequence"/>
</dbReference>
<name>A0A838L965_9SPHN</name>
<proteinExistence type="predicted"/>
<gene>
    <name evidence="1" type="ORF">HZF05_14295</name>
</gene>
<sequence length="58" mass="6361">MQSAGIRLHYPSLTPLPDGVKDGLLVEADYALNVALYYREQPPFGDLLARISGFAARL</sequence>
<evidence type="ECO:0000313" key="1">
    <source>
        <dbReference type="EMBL" id="MBA2935255.1"/>
    </source>
</evidence>
<comment type="caution">
    <text evidence="1">The sequence shown here is derived from an EMBL/GenBank/DDBJ whole genome shotgun (WGS) entry which is preliminary data.</text>
</comment>
<reference evidence="1 2" key="1">
    <citation type="submission" date="2020-07" db="EMBL/GenBank/DDBJ databases">
        <authorList>
            <person name="Sun Q."/>
        </authorList>
    </citation>
    <scope>NUCLEOTIDE SEQUENCE [LARGE SCALE GENOMIC DNA]</scope>
    <source>
        <strain evidence="1 2">CGMCC 1.13654</strain>
    </source>
</reference>